<dbReference type="SUPFAM" id="SSF51735">
    <property type="entry name" value="NAD(P)-binding Rossmann-fold domains"/>
    <property type="match status" value="1"/>
</dbReference>
<feature type="domain" description="Prephenate/arogenate dehydrogenase" evidence="3">
    <location>
        <begin position="5"/>
        <end position="289"/>
    </location>
</feature>
<dbReference type="InterPro" id="IPR046826">
    <property type="entry name" value="PDH_N"/>
</dbReference>
<dbReference type="InterPro" id="IPR036291">
    <property type="entry name" value="NAD(P)-bd_dom_sf"/>
</dbReference>
<reference evidence="5" key="1">
    <citation type="submission" date="2019-04" db="EMBL/GenBank/DDBJ databases">
        <title>Draft genome sequence of Pseudonocardiaceae bacterium SL3-2-4.</title>
        <authorList>
            <person name="Ningsih F."/>
            <person name="Yokota A."/>
            <person name="Sakai Y."/>
            <person name="Nanatani K."/>
            <person name="Yabe S."/>
            <person name="Oetari A."/>
            <person name="Sjamsuridzal W."/>
        </authorList>
    </citation>
    <scope>NUCLEOTIDE SEQUENCE [LARGE SCALE GENOMIC DNA]</scope>
    <source>
        <strain evidence="5">SL3-2-4</strain>
    </source>
</reference>
<dbReference type="Pfam" id="PF02153">
    <property type="entry name" value="PDH_N"/>
    <property type="match status" value="1"/>
</dbReference>
<name>A0A4D4JGI0_9PSEU</name>
<comment type="similarity">
    <text evidence="1">Belongs to the prephenate/arogenate dehydrogenase family.</text>
</comment>
<dbReference type="PANTHER" id="PTHR21363:SF0">
    <property type="entry name" value="PREPHENATE DEHYDROGENASE [NADP(+)]"/>
    <property type="match status" value="1"/>
</dbReference>
<evidence type="ECO:0000259" key="3">
    <source>
        <dbReference type="PROSITE" id="PS51176"/>
    </source>
</evidence>
<dbReference type="Pfam" id="PF20463">
    <property type="entry name" value="PDH_C"/>
    <property type="match status" value="1"/>
</dbReference>
<comment type="caution">
    <text evidence="4">The sequence shown here is derived from an EMBL/GenBank/DDBJ whole genome shotgun (WGS) entry which is preliminary data.</text>
</comment>
<dbReference type="PANTHER" id="PTHR21363">
    <property type="entry name" value="PREPHENATE DEHYDROGENASE"/>
    <property type="match status" value="1"/>
</dbReference>
<dbReference type="GO" id="GO:0008977">
    <property type="term" value="F:prephenate dehydrogenase (NAD+) activity"/>
    <property type="evidence" value="ECO:0007669"/>
    <property type="project" value="InterPro"/>
</dbReference>
<dbReference type="GO" id="GO:0004665">
    <property type="term" value="F:prephenate dehydrogenase (NADP+) activity"/>
    <property type="evidence" value="ECO:0007669"/>
    <property type="project" value="InterPro"/>
</dbReference>
<sequence>MAAVRAVCVVGLGLIGGSVLRSAVAAGRPAWGAAASSIDVAAARSAGYPIEAGVDVALRRAAEEDALVVLAVPLPAVPQVLDAVTEHAPDCLLTDVVSVKAPVADAVRRLAPRARYVGGHPMAGAASSGWAASTAELFHGAAWVVDTEDGTDPDGWREVARLALDCGAHVVPAAAEEHDAAVARVSHLPHVLAAVLASVGAAGGPLALALAAGSFRDGTRVAGSRPELVRAMCEGNRDALLDALDEALGRLGAARGSLASTGSLGKTIEDGHQGRRELAESQTAARTPVRIDLSAPGAMEALRGLGARGGRVTALDAGCAIGEVG</sequence>
<evidence type="ECO:0000256" key="2">
    <source>
        <dbReference type="ARBA" id="ARBA00023002"/>
    </source>
</evidence>
<evidence type="ECO:0000313" key="4">
    <source>
        <dbReference type="EMBL" id="GDY33419.1"/>
    </source>
</evidence>
<dbReference type="EMBL" id="BJFL01000042">
    <property type="protein sequence ID" value="GDY33419.1"/>
    <property type="molecule type" value="Genomic_DNA"/>
</dbReference>
<dbReference type="PROSITE" id="PS51176">
    <property type="entry name" value="PDH_ADH"/>
    <property type="match status" value="1"/>
</dbReference>
<dbReference type="AlphaFoldDB" id="A0A4D4JGI0"/>
<dbReference type="InterPro" id="IPR008927">
    <property type="entry name" value="6-PGluconate_DH-like_C_sf"/>
</dbReference>
<protein>
    <submittedName>
        <fullName evidence="4">Prephenate dehydrogenase</fullName>
    </submittedName>
</protein>
<evidence type="ECO:0000256" key="1">
    <source>
        <dbReference type="ARBA" id="ARBA00007964"/>
    </source>
</evidence>
<evidence type="ECO:0000313" key="5">
    <source>
        <dbReference type="Proteomes" id="UP000298860"/>
    </source>
</evidence>
<dbReference type="SUPFAM" id="SSF48179">
    <property type="entry name" value="6-phosphogluconate dehydrogenase C-terminal domain-like"/>
    <property type="match status" value="1"/>
</dbReference>
<dbReference type="InterPro" id="IPR050812">
    <property type="entry name" value="Preph/Arog_dehydrog"/>
</dbReference>
<gene>
    <name evidence="4" type="ORF">GTS_50520</name>
</gene>
<dbReference type="GO" id="GO:0006571">
    <property type="term" value="P:tyrosine biosynthetic process"/>
    <property type="evidence" value="ECO:0007669"/>
    <property type="project" value="InterPro"/>
</dbReference>
<dbReference type="GO" id="GO:0070403">
    <property type="term" value="F:NAD+ binding"/>
    <property type="evidence" value="ECO:0007669"/>
    <property type="project" value="InterPro"/>
</dbReference>
<keyword evidence="2" id="KW-0560">Oxidoreductase</keyword>
<dbReference type="InterPro" id="IPR003099">
    <property type="entry name" value="Prephen_DH"/>
</dbReference>
<dbReference type="OrthoDB" id="9802008at2"/>
<dbReference type="RefSeq" id="WP_137816369.1">
    <property type="nucleotide sequence ID" value="NZ_BJFL01000042.1"/>
</dbReference>
<accession>A0A4D4JGI0</accession>
<keyword evidence="5" id="KW-1185">Reference proteome</keyword>
<dbReference type="Gene3D" id="3.40.50.720">
    <property type="entry name" value="NAD(P)-binding Rossmann-like Domain"/>
    <property type="match status" value="1"/>
</dbReference>
<proteinExistence type="inferred from homology"/>
<organism evidence="4 5">
    <name type="scientific">Gandjariella thermophila</name>
    <dbReference type="NCBI Taxonomy" id="1931992"/>
    <lineage>
        <taxon>Bacteria</taxon>
        <taxon>Bacillati</taxon>
        <taxon>Actinomycetota</taxon>
        <taxon>Actinomycetes</taxon>
        <taxon>Pseudonocardiales</taxon>
        <taxon>Pseudonocardiaceae</taxon>
        <taxon>Gandjariella</taxon>
    </lineage>
</organism>
<dbReference type="Proteomes" id="UP000298860">
    <property type="component" value="Unassembled WGS sequence"/>
</dbReference>
<dbReference type="NCBIfam" id="NF005108">
    <property type="entry name" value="PRK06545.1-6"/>
    <property type="match status" value="1"/>
</dbReference>
<dbReference type="InterPro" id="IPR046825">
    <property type="entry name" value="PDH_C"/>
</dbReference>
<dbReference type="Gene3D" id="1.10.3660.10">
    <property type="entry name" value="6-phosphogluconate dehydrogenase C-terminal like domain"/>
    <property type="match status" value="1"/>
</dbReference>